<gene>
    <name evidence="2" type="ORF">COK99_01620</name>
</gene>
<reference evidence="2 3" key="1">
    <citation type="submission" date="2017-09" db="EMBL/GenBank/DDBJ databases">
        <title>Large-scale bioinformatics analysis of Bacillus genomes uncovers conserved roles of natural products in bacterial physiology.</title>
        <authorList>
            <consortium name="Agbiome Team Llc"/>
            <person name="Bleich R.M."/>
            <person name="Grubbs K.J."/>
            <person name="Santa Maria K.C."/>
            <person name="Allen S.E."/>
            <person name="Farag S."/>
            <person name="Shank E.A."/>
            <person name="Bowers A."/>
        </authorList>
    </citation>
    <scope>NUCLEOTIDE SEQUENCE [LARGE SCALE GENOMIC DNA]</scope>
    <source>
        <strain evidence="2 3">AFS060060</strain>
    </source>
</reference>
<dbReference type="EMBL" id="NVDU01000003">
    <property type="protein sequence ID" value="PFV35747.1"/>
    <property type="molecule type" value="Genomic_DNA"/>
</dbReference>
<comment type="caution">
    <text evidence="2">The sequence shown here is derived from an EMBL/GenBank/DDBJ whole genome shotgun (WGS) entry which is preliminary data.</text>
</comment>
<feature type="region of interest" description="Disordered" evidence="1">
    <location>
        <begin position="50"/>
        <end position="77"/>
    </location>
</feature>
<dbReference type="RefSeq" id="WP_098685601.1">
    <property type="nucleotide sequence ID" value="NZ_NVDU01000003.1"/>
</dbReference>
<name>A0A9X7GFW2_BACTU</name>
<proteinExistence type="predicted"/>
<evidence type="ECO:0000313" key="2">
    <source>
        <dbReference type="EMBL" id="PFV35747.1"/>
    </source>
</evidence>
<protein>
    <submittedName>
        <fullName evidence="2">Uncharacterized protein</fullName>
    </submittedName>
</protein>
<organism evidence="2 3">
    <name type="scientific">Bacillus thuringiensis</name>
    <dbReference type="NCBI Taxonomy" id="1428"/>
    <lineage>
        <taxon>Bacteria</taxon>
        <taxon>Bacillati</taxon>
        <taxon>Bacillota</taxon>
        <taxon>Bacilli</taxon>
        <taxon>Bacillales</taxon>
        <taxon>Bacillaceae</taxon>
        <taxon>Bacillus</taxon>
        <taxon>Bacillus cereus group</taxon>
    </lineage>
</organism>
<evidence type="ECO:0000256" key="1">
    <source>
        <dbReference type="SAM" id="MobiDB-lite"/>
    </source>
</evidence>
<accession>A0A9X7GFW2</accession>
<sequence length="77" mass="8928">MIIKDINTLSSLSLLMEFEEVVQEIAKGNDDSALVSYQHELFSEIEMRMSEGYDHSCDPDDEDDDDMEEDMEDEDDE</sequence>
<dbReference type="AlphaFoldDB" id="A0A9X7GFW2"/>
<feature type="compositionally biased region" description="Acidic residues" evidence="1">
    <location>
        <begin position="59"/>
        <end position="77"/>
    </location>
</feature>
<dbReference type="Proteomes" id="UP000223366">
    <property type="component" value="Unassembled WGS sequence"/>
</dbReference>
<evidence type="ECO:0000313" key="3">
    <source>
        <dbReference type="Proteomes" id="UP000223366"/>
    </source>
</evidence>